<sequence>MTINRLYRRNQIFFQVQKFRDPHTHRQTQKSIEIGINLKRK</sequence>
<dbReference type="AlphaFoldDB" id="A9NN77"/>
<name>A9NN77_PICSI</name>
<organism evidence="1">
    <name type="scientific">Picea sitchensis</name>
    <name type="common">Sitka spruce</name>
    <name type="synonym">Pinus sitchensis</name>
    <dbReference type="NCBI Taxonomy" id="3332"/>
    <lineage>
        <taxon>Eukaryota</taxon>
        <taxon>Viridiplantae</taxon>
        <taxon>Streptophyta</taxon>
        <taxon>Embryophyta</taxon>
        <taxon>Tracheophyta</taxon>
        <taxon>Spermatophyta</taxon>
        <taxon>Pinopsida</taxon>
        <taxon>Pinidae</taxon>
        <taxon>Conifers I</taxon>
        <taxon>Pinales</taxon>
        <taxon>Pinaceae</taxon>
        <taxon>Picea</taxon>
    </lineage>
</organism>
<accession>A9NN77</accession>
<proteinExistence type="evidence at transcript level"/>
<evidence type="ECO:0000313" key="1">
    <source>
        <dbReference type="EMBL" id="ABK22088.1"/>
    </source>
</evidence>
<protein>
    <submittedName>
        <fullName evidence="1">Uncharacterized protein</fullName>
    </submittedName>
</protein>
<reference evidence="1" key="1">
    <citation type="journal article" date="2008" name="BMC Genomics">
        <title>A conifer genomics resource of 200,000 spruce (Picea spp.) ESTs and 6,464 high-quality, sequence-finished full-length cDNAs for Sitka spruce (Picea sitchensis).</title>
        <authorList>
            <person name="Ralph S.G."/>
            <person name="Chun H.J."/>
            <person name="Kolosova N."/>
            <person name="Cooper D."/>
            <person name="Oddy C."/>
            <person name="Ritland C.E."/>
            <person name="Kirkpatrick R."/>
            <person name="Moore R."/>
            <person name="Barber S."/>
            <person name="Holt R.A."/>
            <person name="Jones S.J."/>
            <person name="Marra M.A."/>
            <person name="Douglas C.J."/>
            <person name="Ritland K."/>
            <person name="Bohlmann J."/>
        </authorList>
    </citation>
    <scope>NUCLEOTIDE SEQUENCE</scope>
    <source>
        <tissue evidence="1">Bark</tissue>
    </source>
</reference>
<dbReference type="EMBL" id="EF082734">
    <property type="protein sequence ID" value="ABK22088.1"/>
    <property type="molecule type" value="mRNA"/>
</dbReference>